<name>A0A5S4H8V7_9ACTN</name>
<organism evidence="3 4">
    <name type="scientific">Actinomadura geliboluensis</name>
    <dbReference type="NCBI Taxonomy" id="882440"/>
    <lineage>
        <taxon>Bacteria</taxon>
        <taxon>Bacillati</taxon>
        <taxon>Actinomycetota</taxon>
        <taxon>Actinomycetes</taxon>
        <taxon>Streptosporangiales</taxon>
        <taxon>Thermomonosporaceae</taxon>
        <taxon>Actinomadura</taxon>
    </lineage>
</organism>
<keyword evidence="2" id="KW-0732">Signal</keyword>
<feature type="signal peptide" evidence="2">
    <location>
        <begin position="1"/>
        <end position="26"/>
    </location>
</feature>
<evidence type="ECO:0000313" key="4">
    <source>
        <dbReference type="Proteomes" id="UP000305238"/>
    </source>
</evidence>
<feature type="compositionally biased region" description="Low complexity" evidence="1">
    <location>
        <begin position="38"/>
        <end position="47"/>
    </location>
</feature>
<feature type="region of interest" description="Disordered" evidence="1">
    <location>
        <begin position="31"/>
        <end position="52"/>
    </location>
</feature>
<evidence type="ECO:0000256" key="2">
    <source>
        <dbReference type="SAM" id="SignalP"/>
    </source>
</evidence>
<feature type="compositionally biased region" description="Basic and acidic residues" evidence="1">
    <location>
        <begin position="66"/>
        <end position="76"/>
    </location>
</feature>
<feature type="region of interest" description="Disordered" evidence="1">
    <location>
        <begin position="133"/>
        <end position="171"/>
    </location>
</feature>
<dbReference type="EMBL" id="VCKZ01000015">
    <property type="protein sequence ID" value="TMR41698.1"/>
    <property type="molecule type" value="Genomic_DNA"/>
</dbReference>
<keyword evidence="4" id="KW-1185">Reference proteome</keyword>
<dbReference type="AlphaFoldDB" id="A0A5S4H8V7"/>
<reference evidence="3 4" key="1">
    <citation type="submission" date="2019-05" db="EMBL/GenBank/DDBJ databases">
        <title>Draft genome sequence of Actinomadura geliboluensis A8036.</title>
        <authorList>
            <person name="Saricaoglu S."/>
            <person name="Isik K."/>
        </authorList>
    </citation>
    <scope>NUCLEOTIDE SEQUENCE [LARGE SCALE GENOMIC DNA]</scope>
    <source>
        <strain evidence="3 4">A8036</strain>
    </source>
</reference>
<sequence length="171" mass="17838">MISDRHRLRVLAVACGLAALTFVSGACGDDSGDGDGAGSNRSDASGSKASTMDQNLKLAQCLRKHGIDVPDPKPGQDPEMTSIGGNGASPEQIEKAMKSCQDVAGLPEPKPLSPEQQDKMLKFAACMREHGIDMPDPKFDGGPGGGMSDAMPMPTDNDKMDKATKACAKFT</sequence>
<gene>
    <name evidence="3" type="ORF">ETD96_04145</name>
</gene>
<accession>A0A5S4H8V7</accession>
<feature type="chain" id="PRO_5038926953" description="Secreted protein" evidence="2">
    <location>
        <begin position="27"/>
        <end position="171"/>
    </location>
</feature>
<proteinExistence type="predicted"/>
<protein>
    <recommendedName>
        <fullName evidence="5">Secreted protein</fullName>
    </recommendedName>
</protein>
<feature type="region of interest" description="Disordered" evidence="1">
    <location>
        <begin position="66"/>
        <end position="98"/>
    </location>
</feature>
<evidence type="ECO:0008006" key="5">
    <source>
        <dbReference type="Google" id="ProtNLM"/>
    </source>
</evidence>
<dbReference type="RefSeq" id="WP_138634297.1">
    <property type="nucleotide sequence ID" value="NZ_VCKZ01000015.1"/>
</dbReference>
<dbReference type="Proteomes" id="UP000305238">
    <property type="component" value="Unassembled WGS sequence"/>
</dbReference>
<evidence type="ECO:0000313" key="3">
    <source>
        <dbReference type="EMBL" id="TMR41698.1"/>
    </source>
</evidence>
<comment type="caution">
    <text evidence="3">The sequence shown here is derived from an EMBL/GenBank/DDBJ whole genome shotgun (WGS) entry which is preliminary data.</text>
</comment>
<evidence type="ECO:0000256" key="1">
    <source>
        <dbReference type="SAM" id="MobiDB-lite"/>
    </source>
</evidence>
<dbReference type="PROSITE" id="PS51257">
    <property type="entry name" value="PROKAR_LIPOPROTEIN"/>
    <property type="match status" value="1"/>
</dbReference>
<dbReference type="OrthoDB" id="7949713at2"/>